<name>A0ABW4N4X4_9CAUL</name>
<dbReference type="Proteomes" id="UP001597237">
    <property type="component" value="Unassembled WGS sequence"/>
</dbReference>
<proteinExistence type="predicted"/>
<dbReference type="Pfam" id="PF01872">
    <property type="entry name" value="RibD_C"/>
    <property type="match status" value="1"/>
</dbReference>
<evidence type="ECO:0000256" key="3">
    <source>
        <dbReference type="ARBA" id="ARBA00023002"/>
    </source>
</evidence>
<evidence type="ECO:0000256" key="1">
    <source>
        <dbReference type="ARBA" id="ARBA00005104"/>
    </source>
</evidence>
<keyword evidence="2" id="KW-0521">NADP</keyword>
<dbReference type="PANTHER" id="PTHR38011">
    <property type="entry name" value="DIHYDROFOLATE REDUCTASE FAMILY PROTEIN (AFU_ORTHOLOGUE AFUA_8G06820)"/>
    <property type="match status" value="1"/>
</dbReference>
<dbReference type="InterPro" id="IPR011549">
    <property type="entry name" value="RibD_C"/>
</dbReference>
<keyword evidence="3" id="KW-0560">Oxidoreductase</keyword>
<feature type="domain" description="Bacterial bifunctional deaminase-reductase C-terminal" evidence="4">
    <location>
        <begin position="3"/>
        <end position="207"/>
    </location>
</feature>
<reference evidence="6" key="1">
    <citation type="journal article" date="2019" name="Int. J. Syst. Evol. Microbiol.">
        <title>The Global Catalogue of Microorganisms (GCM) 10K type strain sequencing project: providing services to taxonomists for standard genome sequencing and annotation.</title>
        <authorList>
            <consortium name="The Broad Institute Genomics Platform"/>
            <consortium name="The Broad Institute Genome Sequencing Center for Infectious Disease"/>
            <person name="Wu L."/>
            <person name="Ma J."/>
        </authorList>
    </citation>
    <scope>NUCLEOTIDE SEQUENCE [LARGE SCALE GENOMIC DNA]</scope>
    <source>
        <strain evidence="6">DFY28</strain>
    </source>
</reference>
<dbReference type="RefSeq" id="WP_377282282.1">
    <property type="nucleotide sequence ID" value="NZ_JBHRSI010000005.1"/>
</dbReference>
<dbReference type="InterPro" id="IPR002734">
    <property type="entry name" value="RibDG_C"/>
</dbReference>
<dbReference type="EMBL" id="JBHUEY010000006">
    <property type="protein sequence ID" value="MFD1785133.1"/>
    <property type="molecule type" value="Genomic_DNA"/>
</dbReference>
<dbReference type="InterPro" id="IPR050765">
    <property type="entry name" value="Riboflavin_Biosynth_HTPR"/>
</dbReference>
<dbReference type="NCBIfam" id="TIGR00227">
    <property type="entry name" value="ribD_Cterm"/>
    <property type="match status" value="1"/>
</dbReference>
<dbReference type="InterPro" id="IPR024072">
    <property type="entry name" value="DHFR-like_dom_sf"/>
</dbReference>
<dbReference type="Gene3D" id="3.40.430.10">
    <property type="entry name" value="Dihydrofolate Reductase, subunit A"/>
    <property type="match status" value="1"/>
</dbReference>
<keyword evidence="6" id="KW-1185">Reference proteome</keyword>
<evidence type="ECO:0000313" key="5">
    <source>
        <dbReference type="EMBL" id="MFD1785133.1"/>
    </source>
</evidence>
<protein>
    <submittedName>
        <fullName evidence="5">RibD family protein</fullName>
    </submittedName>
</protein>
<evidence type="ECO:0000259" key="4">
    <source>
        <dbReference type="Pfam" id="PF01872"/>
    </source>
</evidence>
<comment type="caution">
    <text evidence="5">The sequence shown here is derived from an EMBL/GenBank/DDBJ whole genome shotgun (WGS) entry which is preliminary data.</text>
</comment>
<accession>A0ABW4N4X4</accession>
<evidence type="ECO:0000313" key="6">
    <source>
        <dbReference type="Proteomes" id="UP001597237"/>
    </source>
</evidence>
<evidence type="ECO:0000256" key="2">
    <source>
        <dbReference type="ARBA" id="ARBA00022857"/>
    </source>
</evidence>
<organism evidence="5 6">
    <name type="scientific">Phenylobacterium terrae</name>
    <dbReference type="NCBI Taxonomy" id="2665495"/>
    <lineage>
        <taxon>Bacteria</taxon>
        <taxon>Pseudomonadati</taxon>
        <taxon>Pseudomonadota</taxon>
        <taxon>Alphaproteobacteria</taxon>
        <taxon>Caulobacterales</taxon>
        <taxon>Caulobacteraceae</taxon>
        <taxon>Phenylobacterium</taxon>
    </lineage>
</organism>
<dbReference type="PANTHER" id="PTHR38011:SF7">
    <property type="entry name" value="2,5-DIAMINO-6-RIBOSYLAMINO-4(3H)-PYRIMIDINONE 5'-PHOSPHATE REDUCTASE"/>
    <property type="match status" value="1"/>
</dbReference>
<gene>
    <name evidence="5" type="ORF">ACFSC0_17165</name>
</gene>
<dbReference type="SUPFAM" id="SSF53597">
    <property type="entry name" value="Dihydrofolate reductase-like"/>
    <property type="match status" value="1"/>
</dbReference>
<comment type="pathway">
    <text evidence="1">Cofactor biosynthesis; riboflavin biosynthesis.</text>
</comment>
<sequence length="214" mass="22800">MPVTLKLATSLDGRIATGAGESRWITGEAARQAVHRLRADHQGVVVGIETALADDPELTVRLPGYNGPQPARVVLDSRQRLTAACRLVATAGEIPTYVVTTEPPAPHLLEAGVHVLTVPAVGDGRPELKEVVEALRAEGVGSLFVEGGGQVAASFLRCELVDRLEWFRAPVVIGGEGRPAVGALAIAALSAAPRFRRIQAQPLGEDLWERYERI</sequence>